<keyword evidence="3" id="KW-1185">Reference proteome</keyword>
<dbReference type="STRING" id="442341.SAMN04487959_1384"/>
<organism evidence="2 3">
    <name type="scientific">Modicisalibacter xianhensis</name>
    <dbReference type="NCBI Taxonomy" id="442341"/>
    <lineage>
        <taxon>Bacteria</taxon>
        <taxon>Pseudomonadati</taxon>
        <taxon>Pseudomonadota</taxon>
        <taxon>Gammaproteobacteria</taxon>
        <taxon>Oceanospirillales</taxon>
        <taxon>Halomonadaceae</taxon>
        <taxon>Modicisalibacter</taxon>
    </lineage>
</organism>
<reference evidence="2 3" key="1">
    <citation type="submission" date="2016-10" db="EMBL/GenBank/DDBJ databases">
        <authorList>
            <person name="de Groot N.N."/>
        </authorList>
    </citation>
    <scope>NUCLEOTIDE SEQUENCE [LARGE SCALE GENOMIC DNA]</scope>
    <source>
        <strain evidence="2 3">CGMCC 1.6848</strain>
    </source>
</reference>
<evidence type="ECO:0000313" key="2">
    <source>
        <dbReference type="EMBL" id="SFI25538.1"/>
    </source>
</evidence>
<evidence type="ECO:0000313" key="3">
    <source>
        <dbReference type="Proteomes" id="UP000199040"/>
    </source>
</evidence>
<accession>A0A1I3GPX5</accession>
<proteinExistence type="predicted"/>
<feature type="compositionally biased region" description="Basic and acidic residues" evidence="1">
    <location>
        <begin position="16"/>
        <end position="27"/>
    </location>
</feature>
<name>A0A1I3GPX5_9GAMM</name>
<feature type="region of interest" description="Disordered" evidence="1">
    <location>
        <begin position="1"/>
        <end position="29"/>
    </location>
</feature>
<gene>
    <name evidence="2" type="ORF">SAMN04487959_1384</name>
</gene>
<dbReference type="AlphaFoldDB" id="A0A1I3GPX5"/>
<dbReference type="EMBL" id="FOPY01000038">
    <property type="protein sequence ID" value="SFI25538.1"/>
    <property type="molecule type" value="Genomic_DNA"/>
</dbReference>
<sequence>METGTSDLPRPSHGACRPDRGHPHEPVPENILPGYAGGKPLLVGHYWLTGEPAPLNHYIACLDYSIAAGHTQSAGEGKLCAYRWDGERKLTKDTLRVGDRLTGGPLVIVVRRRMAVPALLGKGQDT</sequence>
<protein>
    <submittedName>
        <fullName evidence="2">Uncharacterized protein</fullName>
    </submittedName>
</protein>
<dbReference type="Proteomes" id="UP000199040">
    <property type="component" value="Unassembled WGS sequence"/>
</dbReference>
<evidence type="ECO:0000256" key="1">
    <source>
        <dbReference type="SAM" id="MobiDB-lite"/>
    </source>
</evidence>